<sequence length="82" mass="9928">TRWVKIAWDQVDSAYIRRSFKCCGISIAQDRSEQDMMFDYEWAKNPEVHKPSLGEDRYKEGDMDKNEEDTYYKDEMIEYDNI</sequence>
<evidence type="ECO:0000313" key="2">
    <source>
        <dbReference type="Proteomes" id="UP000789759"/>
    </source>
</evidence>
<keyword evidence="2" id="KW-1185">Reference proteome</keyword>
<dbReference type="EMBL" id="CAJVQA010026268">
    <property type="protein sequence ID" value="CAG8788537.1"/>
    <property type="molecule type" value="Genomic_DNA"/>
</dbReference>
<gene>
    <name evidence="1" type="ORF">CPELLU_LOCUS16852</name>
</gene>
<accession>A0A9N9JM95</accession>
<proteinExistence type="predicted"/>
<reference evidence="1" key="1">
    <citation type="submission" date="2021-06" db="EMBL/GenBank/DDBJ databases">
        <authorList>
            <person name="Kallberg Y."/>
            <person name="Tangrot J."/>
            <person name="Rosling A."/>
        </authorList>
    </citation>
    <scope>NUCLEOTIDE SEQUENCE</scope>
    <source>
        <strain evidence="1">FL966</strain>
    </source>
</reference>
<name>A0A9N9JM95_9GLOM</name>
<protein>
    <submittedName>
        <fullName evidence="1">23881_t:CDS:1</fullName>
    </submittedName>
</protein>
<evidence type="ECO:0000313" key="1">
    <source>
        <dbReference type="EMBL" id="CAG8788537.1"/>
    </source>
</evidence>
<feature type="non-terminal residue" evidence="1">
    <location>
        <position position="1"/>
    </location>
</feature>
<dbReference type="Proteomes" id="UP000789759">
    <property type="component" value="Unassembled WGS sequence"/>
</dbReference>
<organism evidence="1 2">
    <name type="scientific">Cetraspora pellucida</name>
    <dbReference type="NCBI Taxonomy" id="1433469"/>
    <lineage>
        <taxon>Eukaryota</taxon>
        <taxon>Fungi</taxon>
        <taxon>Fungi incertae sedis</taxon>
        <taxon>Mucoromycota</taxon>
        <taxon>Glomeromycotina</taxon>
        <taxon>Glomeromycetes</taxon>
        <taxon>Diversisporales</taxon>
        <taxon>Gigasporaceae</taxon>
        <taxon>Cetraspora</taxon>
    </lineage>
</organism>
<dbReference type="AlphaFoldDB" id="A0A9N9JM95"/>
<dbReference type="OrthoDB" id="2423006at2759"/>
<comment type="caution">
    <text evidence="1">The sequence shown here is derived from an EMBL/GenBank/DDBJ whole genome shotgun (WGS) entry which is preliminary data.</text>
</comment>